<comment type="caution">
    <text evidence="5">The sequence shown here is derived from an EMBL/GenBank/DDBJ whole genome shotgun (WGS) entry which is preliminary data.</text>
</comment>
<evidence type="ECO:0000313" key="6">
    <source>
        <dbReference type="Proteomes" id="UP001152320"/>
    </source>
</evidence>
<dbReference type="InterPro" id="IPR053894">
    <property type="entry name" value="OAF_N"/>
</dbReference>
<keyword evidence="2" id="KW-0812">Transmembrane</keyword>
<dbReference type="Pfam" id="PF14941">
    <property type="entry name" value="OAF_N"/>
    <property type="match status" value="1"/>
</dbReference>
<sequence>MAATERLLTARTRNVGLCRRPHLLHLVTVFYVFNAFTVFGQAQLVVNVKNAGGDLIQETIKADTTQDVITVDFQKLDGTLIKIILDFHSEVQITRLTVLGEEERNEKLYQRLCFVNHFTKNSFISTDAMSKLRQKNPGTVRNPEEDLGREQLQMDMGVNLERAFRISKHIRDACSEARTTTYTREMDLKLWSKGKKAVNLFPHFAGTEEGVNATYTTLSAAVQKQPFATTASRCRDTVDFWKPCVCHIDVCIGWYPCGLKYCRGRDSAGNNVNYRCGIKTCKKCRGFDYYITQKSLCLWDNGNR</sequence>
<protein>
    <submittedName>
        <fullName evidence="5">Out at first protein</fullName>
    </submittedName>
</protein>
<evidence type="ECO:0000256" key="2">
    <source>
        <dbReference type="SAM" id="Phobius"/>
    </source>
</evidence>
<dbReference type="AlphaFoldDB" id="A0A9Q1BYV9"/>
<feature type="transmembrane region" description="Helical" evidence="2">
    <location>
        <begin position="21"/>
        <end position="40"/>
    </location>
</feature>
<proteinExistence type="inferred from homology"/>
<name>A0A9Q1BYV9_HOLLE</name>
<organism evidence="5 6">
    <name type="scientific">Holothuria leucospilota</name>
    <name type="common">Black long sea cucumber</name>
    <name type="synonym">Mertensiothuria leucospilota</name>
    <dbReference type="NCBI Taxonomy" id="206669"/>
    <lineage>
        <taxon>Eukaryota</taxon>
        <taxon>Metazoa</taxon>
        <taxon>Echinodermata</taxon>
        <taxon>Eleutherozoa</taxon>
        <taxon>Echinozoa</taxon>
        <taxon>Holothuroidea</taxon>
        <taxon>Aspidochirotacea</taxon>
        <taxon>Aspidochirotida</taxon>
        <taxon>Holothuriidae</taxon>
        <taxon>Holothuria</taxon>
    </lineage>
</organism>
<comment type="similarity">
    <text evidence="1">Belongs to the OAF family.</text>
</comment>
<gene>
    <name evidence="5" type="ORF">HOLleu_22441</name>
</gene>
<keyword evidence="6" id="KW-1185">Reference proteome</keyword>
<evidence type="ECO:0000259" key="3">
    <source>
        <dbReference type="Pfam" id="PF14941"/>
    </source>
</evidence>
<feature type="domain" description="Out at first C-terminal" evidence="4">
    <location>
        <begin position="233"/>
        <end position="300"/>
    </location>
</feature>
<dbReference type="InterPro" id="IPR026315">
    <property type="entry name" value="Oaf"/>
</dbReference>
<evidence type="ECO:0000259" key="4">
    <source>
        <dbReference type="Pfam" id="PF22873"/>
    </source>
</evidence>
<dbReference type="OrthoDB" id="5947176at2759"/>
<dbReference type="PANTHER" id="PTHR13423">
    <property type="entry name" value="OUT AT FIRST"/>
    <property type="match status" value="1"/>
</dbReference>
<keyword evidence="2" id="KW-0472">Membrane</keyword>
<reference evidence="5" key="1">
    <citation type="submission" date="2021-10" db="EMBL/GenBank/DDBJ databases">
        <title>Tropical sea cucumber genome reveals ecological adaptation and Cuvierian tubules defense mechanism.</title>
        <authorList>
            <person name="Chen T."/>
        </authorList>
    </citation>
    <scope>NUCLEOTIDE SEQUENCE</scope>
    <source>
        <strain evidence="5">Nanhai2018</strain>
        <tissue evidence="5">Muscle</tissue>
    </source>
</reference>
<evidence type="ECO:0000256" key="1">
    <source>
        <dbReference type="ARBA" id="ARBA00005786"/>
    </source>
</evidence>
<feature type="domain" description="Out at first protein BRICHOS-like" evidence="3">
    <location>
        <begin position="43"/>
        <end position="191"/>
    </location>
</feature>
<dbReference type="PANTHER" id="PTHR13423:SF2">
    <property type="entry name" value="OUT AT FIRST PROTEIN HOMOLOG"/>
    <property type="match status" value="1"/>
</dbReference>
<dbReference type="Pfam" id="PF22873">
    <property type="entry name" value="OAF_C"/>
    <property type="match status" value="1"/>
</dbReference>
<dbReference type="EMBL" id="JAIZAY010000010">
    <property type="protein sequence ID" value="KAJ8035272.1"/>
    <property type="molecule type" value="Genomic_DNA"/>
</dbReference>
<evidence type="ECO:0000313" key="5">
    <source>
        <dbReference type="EMBL" id="KAJ8035272.1"/>
    </source>
</evidence>
<accession>A0A9Q1BYV9</accession>
<keyword evidence="2" id="KW-1133">Transmembrane helix</keyword>
<dbReference type="InterPro" id="IPR053897">
    <property type="entry name" value="Oaf_C"/>
</dbReference>
<dbReference type="Proteomes" id="UP001152320">
    <property type="component" value="Chromosome 10"/>
</dbReference>